<dbReference type="InterPro" id="IPR051992">
    <property type="entry name" value="OxStress_Response_Reg"/>
</dbReference>
<dbReference type="EMBL" id="QJKJ01004742">
    <property type="protein sequence ID" value="RDX92908.1"/>
    <property type="molecule type" value="Genomic_DNA"/>
</dbReference>
<evidence type="ECO:0000256" key="2">
    <source>
        <dbReference type="ARBA" id="ARBA00023242"/>
    </source>
</evidence>
<accession>A0A371GQT8</accession>
<name>A0A371GQT8_MUCPR</name>
<dbReference type="STRING" id="157652.A0A371GQT8"/>
<dbReference type="GO" id="GO:0006950">
    <property type="term" value="P:response to stress"/>
    <property type="evidence" value="ECO:0007669"/>
    <property type="project" value="UniProtKB-ARBA"/>
</dbReference>
<evidence type="ECO:0000313" key="4">
    <source>
        <dbReference type="Proteomes" id="UP000257109"/>
    </source>
</evidence>
<feature type="non-terminal residue" evidence="3">
    <location>
        <position position="199"/>
    </location>
</feature>
<evidence type="ECO:0000256" key="1">
    <source>
        <dbReference type="ARBA" id="ARBA00004123"/>
    </source>
</evidence>
<comment type="subcellular location">
    <subcellularLocation>
        <location evidence="1">Nucleus</location>
    </subcellularLocation>
</comment>
<dbReference type="GO" id="GO:0005634">
    <property type="term" value="C:nucleus"/>
    <property type="evidence" value="ECO:0007669"/>
    <property type="project" value="UniProtKB-SubCell"/>
</dbReference>
<reference evidence="3" key="1">
    <citation type="submission" date="2018-05" db="EMBL/GenBank/DDBJ databases">
        <title>Draft genome of Mucuna pruriens seed.</title>
        <authorList>
            <person name="Nnadi N.E."/>
            <person name="Vos R."/>
            <person name="Hasami M.H."/>
            <person name="Devisetty U.K."/>
            <person name="Aguiy J.C."/>
        </authorList>
    </citation>
    <scope>NUCLEOTIDE SEQUENCE [LARGE SCALE GENOMIC DNA]</scope>
    <source>
        <strain evidence="3">JCA_2017</strain>
    </source>
</reference>
<keyword evidence="2" id="KW-0539">Nucleus</keyword>
<evidence type="ECO:0000313" key="3">
    <source>
        <dbReference type="EMBL" id="RDX92908.1"/>
    </source>
</evidence>
<keyword evidence="4" id="KW-1185">Reference proteome</keyword>
<gene>
    <name evidence="3" type="ORF">CR513_24898</name>
</gene>
<dbReference type="OrthoDB" id="694201at2759"/>
<dbReference type="AlphaFoldDB" id="A0A371GQT8"/>
<organism evidence="3 4">
    <name type="scientific">Mucuna pruriens</name>
    <name type="common">Velvet bean</name>
    <name type="synonym">Dolichos pruriens</name>
    <dbReference type="NCBI Taxonomy" id="157652"/>
    <lineage>
        <taxon>Eukaryota</taxon>
        <taxon>Viridiplantae</taxon>
        <taxon>Streptophyta</taxon>
        <taxon>Embryophyta</taxon>
        <taxon>Tracheophyta</taxon>
        <taxon>Spermatophyta</taxon>
        <taxon>Magnoliopsida</taxon>
        <taxon>eudicotyledons</taxon>
        <taxon>Gunneridae</taxon>
        <taxon>Pentapetalae</taxon>
        <taxon>rosids</taxon>
        <taxon>fabids</taxon>
        <taxon>Fabales</taxon>
        <taxon>Fabaceae</taxon>
        <taxon>Papilionoideae</taxon>
        <taxon>50 kb inversion clade</taxon>
        <taxon>NPAAA clade</taxon>
        <taxon>indigoferoid/millettioid clade</taxon>
        <taxon>Phaseoleae</taxon>
        <taxon>Mucuna</taxon>
    </lineage>
</organism>
<dbReference type="PANTHER" id="PTHR33172">
    <property type="entry name" value="OS08G0516900 PROTEIN"/>
    <property type="match status" value="1"/>
</dbReference>
<dbReference type="Proteomes" id="UP000257109">
    <property type="component" value="Unassembled WGS sequence"/>
</dbReference>
<proteinExistence type="predicted"/>
<comment type="caution">
    <text evidence="3">The sequence shown here is derived from an EMBL/GenBank/DDBJ whole genome shotgun (WGS) entry which is preliminary data.</text>
</comment>
<dbReference type="PANTHER" id="PTHR33172:SF103">
    <property type="entry name" value="PROTEIN OXIDATIVE STRESS 3"/>
    <property type="match status" value="1"/>
</dbReference>
<protein>
    <recommendedName>
        <fullName evidence="5">Oxidative stress 3</fullName>
    </recommendedName>
</protein>
<evidence type="ECO:0008006" key="5">
    <source>
        <dbReference type="Google" id="ProtNLM"/>
    </source>
</evidence>
<sequence>MNVKGIMDGNTGAGNTNLIVKEDLNDDVSDSILSIGSISEDSMNSVCSSSSSELAEDASSSSTSYLSISSSSSHSNGPLFELSELMNQLPLKRGLSMFYEGKAQSFSSLASVESIEDLPKKDRPHRKKMKSCKSFAGGLDSHRISFTPKATISKKVSRGTFVSVLTKRGTFLGRSRPSFAVLSAIAYRHGVAVYVTKKR</sequence>